<dbReference type="EMBL" id="CP001325">
    <property type="protein sequence ID" value="ACO62797.1"/>
    <property type="molecule type" value="Genomic_DNA"/>
</dbReference>
<keyword evidence="3" id="KW-0970">Cilium biogenesis/degradation</keyword>
<evidence type="ECO:0000256" key="5">
    <source>
        <dbReference type="ARBA" id="ARBA00023273"/>
    </source>
</evidence>
<dbReference type="GO" id="GO:0060271">
    <property type="term" value="P:cilium assembly"/>
    <property type="evidence" value="ECO:0007669"/>
    <property type="project" value="TreeGrafter"/>
</dbReference>
<dbReference type="GeneID" id="8243234"/>
<evidence type="ECO:0000256" key="6">
    <source>
        <dbReference type="SAM" id="MobiDB-lite"/>
    </source>
</evidence>
<dbReference type="KEGG" id="mis:MICPUN_108179"/>
<dbReference type="PANTHER" id="PTHR12968">
    <property type="entry name" value="B9 DOMAIN-CONTAINING"/>
    <property type="match status" value="1"/>
</dbReference>
<evidence type="ECO:0000256" key="4">
    <source>
        <dbReference type="ARBA" id="ARBA00023212"/>
    </source>
</evidence>
<dbReference type="InParanoid" id="C1E4Y8"/>
<feature type="compositionally biased region" description="Low complexity" evidence="6">
    <location>
        <begin position="279"/>
        <end position="293"/>
    </location>
</feature>
<evidence type="ECO:0000313" key="7">
    <source>
        <dbReference type="EMBL" id="ACO62797.1"/>
    </source>
</evidence>
<name>C1E4Y8_MICCC</name>
<evidence type="ECO:0000256" key="3">
    <source>
        <dbReference type="ARBA" id="ARBA00022794"/>
    </source>
</evidence>
<feature type="region of interest" description="Disordered" evidence="6">
    <location>
        <begin position="146"/>
        <end position="167"/>
    </location>
</feature>
<dbReference type="Pfam" id="PF07162">
    <property type="entry name" value="B9-C2"/>
    <property type="match status" value="1"/>
</dbReference>
<proteinExistence type="predicted"/>
<feature type="compositionally biased region" description="Basic and acidic residues" evidence="6">
    <location>
        <begin position="150"/>
        <end position="167"/>
    </location>
</feature>
<evidence type="ECO:0000256" key="1">
    <source>
        <dbReference type="ARBA" id="ARBA00004120"/>
    </source>
</evidence>
<dbReference type="Proteomes" id="UP000002009">
    <property type="component" value="Chromosome 4"/>
</dbReference>
<evidence type="ECO:0000313" key="8">
    <source>
        <dbReference type="Proteomes" id="UP000002009"/>
    </source>
</evidence>
<dbReference type="eggNOG" id="KOG4446">
    <property type="taxonomic scope" value="Eukaryota"/>
</dbReference>
<dbReference type="STRING" id="296587.C1E4Y8"/>
<reference evidence="7 8" key="1">
    <citation type="journal article" date="2009" name="Science">
        <title>Green evolution and dynamic adaptations revealed by genomes of the marine picoeukaryotes Micromonas.</title>
        <authorList>
            <person name="Worden A.Z."/>
            <person name="Lee J.H."/>
            <person name="Mock T."/>
            <person name="Rouze P."/>
            <person name="Simmons M.P."/>
            <person name="Aerts A.L."/>
            <person name="Allen A.E."/>
            <person name="Cuvelier M.L."/>
            <person name="Derelle E."/>
            <person name="Everett M.V."/>
            <person name="Foulon E."/>
            <person name="Grimwood J."/>
            <person name="Gundlach H."/>
            <person name="Henrissat B."/>
            <person name="Napoli C."/>
            <person name="McDonald S.M."/>
            <person name="Parker M.S."/>
            <person name="Rombauts S."/>
            <person name="Salamov A."/>
            <person name="Von Dassow P."/>
            <person name="Badger J.H."/>
            <person name="Coutinho P.M."/>
            <person name="Demir E."/>
            <person name="Dubchak I."/>
            <person name="Gentemann C."/>
            <person name="Eikrem W."/>
            <person name="Gready J.E."/>
            <person name="John U."/>
            <person name="Lanier W."/>
            <person name="Lindquist E.A."/>
            <person name="Lucas S."/>
            <person name="Mayer K.F."/>
            <person name="Moreau H."/>
            <person name="Not F."/>
            <person name="Otillar R."/>
            <person name="Panaud O."/>
            <person name="Pangilinan J."/>
            <person name="Paulsen I."/>
            <person name="Piegu B."/>
            <person name="Poliakov A."/>
            <person name="Robbens S."/>
            <person name="Schmutz J."/>
            <person name="Toulza E."/>
            <person name="Wyss T."/>
            <person name="Zelensky A."/>
            <person name="Zhou K."/>
            <person name="Armbrust E.V."/>
            <person name="Bhattacharya D."/>
            <person name="Goodenough U.W."/>
            <person name="Van de Peer Y."/>
            <person name="Grigoriev I.V."/>
        </authorList>
    </citation>
    <scope>NUCLEOTIDE SEQUENCE [LARGE SCALE GENOMIC DNA]</scope>
    <source>
        <strain evidence="8">RCC299 / NOUM17</strain>
    </source>
</reference>
<keyword evidence="8" id="KW-1185">Reference proteome</keyword>
<sequence>MVAHWSLPVELSCVADCVPPPAKHPVVYFQVSSYDEWDRYRCEGYGHLNLGALPVGTCTKVIKTWKAGGTIADRVASQFVGGSPEIGDVSYAGVPADAKDKPVHSRLGFVADSSGEIKVRVNIVTQTKGDASAGAKKGLGLLKNLLGKGPGDKGGDGKGARERYEKKEAVEDVVSRARARLAEARAQNRQNPAAAPRAMLLSRREAEARPAPAQPAPYAYAGAAAPASGSGAAGSGAGVADAVARARARVSGGSAPPDGSAPGSTSVPVPAVPVPETPAPNMASPPAAPAAPAVESIDDDGTVSSLGPDGGAGGLMRAFDTAASAENVAPVANVVGTESKGPVAADVVGAASAP</sequence>
<keyword evidence="4" id="KW-0206">Cytoskeleton</keyword>
<evidence type="ECO:0000256" key="2">
    <source>
        <dbReference type="ARBA" id="ARBA00022490"/>
    </source>
</evidence>
<organism evidence="7 8">
    <name type="scientific">Micromonas commoda (strain RCC299 / NOUM17 / CCMP2709)</name>
    <name type="common">Picoplanktonic green alga</name>
    <dbReference type="NCBI Taxonomy" id="296587"/>
    <lineage>
        <taxon>Eukaryota</taxon>
        <taxon>Viridiplantae</taxon>
        <taxon>Chlorophyta</taxon>
        <taxon>Mamiellophyceae</taxon>
        <taxon>Mamiellales</taxon>
        <taxon>Mamiellaceae</taxon>
        <taxon>Micromonas</taxon>
    </lineage>
</organism>
<dbReference type="RefSeq" id="XP_002501539.1">
    <property type="nucleotide sequence ID" value="XM_002501493.1"/>
</dbReference>
<dbReference type="PROSITE" id="PS51381">
    <property type="entry name" value="C2_B9"/>
    <property type="match status" value="1"/>
</dbReference>
<dbReference type="InterPro" id="IPR010796">
    <property type="entry name" value="C2_B9-type_dom"/>
</dbReference>
<dbReference type="OrthoDB" id="568084at2759"/>
<comment type="subcellular location">
    <subcellularLocation>
        <location evidence="1">Cytoplasm</location>
        <location evidence="1">Cytoskeleton</location>
        <location evidence="1">Cilium basal body</location>
    </subcellularLocation>
</comment>
<gene>
    <name evidence="7" type="ORF">MICPUN_108179</name>
</gene>
<accession>C1E4Y8</accession>
<feature type="region of interest" description="Disordered" evidence="6">
    <location>
        <begin position="249"/>
        <end position="316"/>
    </location>
</feature>
<protein>
    <submittedName>
        <fullName evidence="7">Uncharacterized protein</fullName>
    </submittedName>
</protein>
<keyword evidence="5" id="KW-0966">Cell projection</keyword>
<dbReference type="PANTHER" id="PTHR12968:SF4">
    <property type="entry name" value="TECTONIC-LIKE COMPLEX MEMBER MKS1"/>
    <property type="match status" value="1"/>
</dbReference>
<feature type="compositionally biased region" description="Low complexity" evidence="6">
    <location>
        <begin position="249"/>
        <end position="269"/>
    </location>
</feature>
<keyword evidence="2" id="KW-0963">Cytoplasm</keyword>
<dbReference type="AlphaFoldDB" id="C1E4Y8"/>
<dbReference type="GO" id="GO:0036038">
    <property type="term" value="C:MKS complex"/>
    <property type="evidence" value="ECO:0007669"/>
    <property type="project" value="TreeGrafter"/>
</dbReference>